<proteinExistence type="predicted"/>
<organism evidence="2 3">
    <name type="scientific">Anas platyrhynchos</name>
    <name type="common">Mallard</name>
    <name type="synonym">Anas boschas</name>
    <dbReference type="NCBI Taxonomy" id="8839"/>
    <lineage>
        <taxon>Eukaryota</taxon>
        <taxon>Metazoa</taxon>
        <taxon>Chordata</taxon>
        <taxon>Craniata</taxon>
        <taxon>Vertebrata</taxon>
        <taxon>Euteleostomi</taxon>
        <taxon>Archelosauria</taxon>
        <taxon>Archosauria</taxon>
        <taxon>Dinosauria</taxon>
        <taxon>Saurischia</taxon>
        <taxon>Theropoda</taxon>
        <taxon>Coelurosauria</taxon>
        <taxon>Aves</taxon>
        <taxon>Neognathae</taxon>
        <taxon>Galloanserae</taxon>
        <taxon>Anseriformes</taxon>
        <taxon>Anatidae</taxon>
        <taxon>Anatinae</taxon>
        <taxon>Anas</taxon>
    </lineage>
</organism>
<dbReference type="EMBL" id="KB742605">
    <property type="protein sequence ID" value="EOB06526.1"/>
    <property type="molecule type" value="Genomic_DNA"/>
</dbReference>
<evidence type="ECO:0000256" key="1">
    <source>
        <dbReference type="SAM" id="MobiDB-lite"/>
    </source>
</evidence>
<feature type="region of interest" description="Disordered" evidence="1">
    <location>
        <begin position="43"/>
        <end position="72"/>
    </location>
</feature>
<evidence type="ECO:0000313" key="3">
    <source>
        <dbReference type="Proteomes" id="UP000296049"/>
    </source>
</evidence>
<dbReference type="AlphaFoldDB" id="R0K8G3"/>
<keyword evidence="3" id="KW-1185">Reference proteome</keyword>
<protein>
    <submittedName>
        <fullName evidence="2">Uncharacterized protein</fullName>
    </submittedName>
</protein>
<evidence type="ECO:0000313" key="2">
    <source>
        <dbReference type="EMBL" id="EOB06526.1"/>
    </source>
</evidence>
<name>R0K8G3_ANAPL</name>
<feature type="compositionally biased region" description="Basic and acidic residues" evidence="1">
    <location>
        <begin position="43"/>
        <end position="54"/>
    </location>
</feature>
<accession>R0K8G3</accession>
<dbReference type="Proteomes" id="UP000296049">
    <property type="component" value="Unassembled WGS sequence"/>
</dbReference>
<sequence>MLPPRSSLLLLLGPTSCRRVRQKPEHRGTWLCALFVQPELRKGNTDQLKKDRPAEGGGKTKKTKRKSSVGYFRHSKPSYPRITLPGGSCLPWGSIKAAFKSVSEEVAQTNVKRCLPTRRAFKEKQKVQPPNIDLPDGCLLRAREPEETEIPAFVEDV</sequence>
<gene>
    <name evidence="2" type="ORF">Anapl_03659</name>
</gene>
<reference evidence="3" key="1">
    <citation type="journal article" date="2013" name="Nat. Genet.">
        <title>The duck genome and transcriptome provide insight into an avian influenza virus reservoir species.</title>
        <authorList>
            <person name="Huang Y."/>
            <person name="Li Y."/>
            <person name="Burt D.W."/>
            <person name="Chen H."/>
            <person name="Zhang Y."/>
            <person name="Qian W."/>
            <person name="Kim H."/>
            <person name="Gan S."/>
            <person name="Zhao Y."/>
            <person name="Li J."/>
            <person name="Yi K."/>
            <person name="Feng H."/>
            <person name="Zhu P."/>
            <person name="Li B."/>
            <person name="Liu Q."/>
            <person name="Fairley S."/>
            <person name="Magor K.E."/>
            <person name="Du Z."/>
            <person name="Hu X."/>
            <person name="Goodman L."/>
            <person name="Tafer H."/>
            <person name="Vignal A."/>
            <person name="Lee T."/>
            <person name="Kim K.W."/>
            <person name="Sheng Z."/>
            <person name="An Y."/>
            <person name="Searle S."/>
            <person name="Herrero J."/>
            <person name="Groenen M.A."/>
            <person name="Crooijmans R.P."/>
            <person name="Faraut T."/>
            <person name="Cai Q."/>
            <person name="Webster R.G."/>
            <person name="Aldridge J.R."/>
            <person name="Warren W.C."/>
            <person name="Bartschat S."/>
            <person name="Kehr S."/>
            <person name="Marz M."/>
            <person name="Stadler P.F."/>
            <person name="Smith J."/>
            <person name="Kraus R.H."/>
            <person name="Zhao Y."/>
            <person name="Ren L."/>
            <person name="Fei J."/>
            <person name="Morisson M."/>
            <person name="Kaiser P."/>
            <person name="Griffin D.K."/>
            <person name="Rao M."/>
            <person name="Pitel F."/>
            <person name="Wang J."/>
            <person name="Li N."/>
        </authorList>
    </citation>
    <scope>NUCLEOTIDE SEQUENCE [LARGE SCALE GENOMIC DNA]</scope>
</reference>